<dbReference type="Pfam" id="PF01544">
    <property type="entry name" value="CorA"/>
    <property type="match status" value="1"/>
</dbReference>
<keyword evidence="8" id="KW-1185">Reference proteome</keyword>
<protein>
    <recommendedName>
        <fullName evidence="9">Cora-domain-containing protein</fullName>
    </recommendedName>
</protein>
<dbReference type="Proteomes" id="UP000799302">
    <property type="component" value="Unassembled WGS sequence"/>
</dbReference>
<name>A0A6A6UDM3_9PEZI</name>
<dbReference type="GO" id="GO:0046873">
    <property type="term" value="F:metal ion transmembrane transporter activity"/>
    <property type="evidence" value="ECO:0007669"/>
    <property type="project" value="InterPro"/>
</dbReference>
<reference evidence="7" key="1">
    <citation type="journal article" date="2020" name="Stud. Mycol.">
        <title>101 Dothideomycetes genomes: a test case for predicting lifestyles and emergence of pathogens.</title>
        <authorList>
            <person name="Haridas S."/>
            <person name="Albert R."/>
            <person name="Binder M."/>
            <person name="Bloem J."/>
            <person name="Labutti K."/>
            <person name="Salamov A."/>
            <person name="Andreopoulos B."/>
            <person name="Baker S."/>
            <person name="Barry K."/>
            <person name="Bills G."/>
            <person name="Bluhm B."/>
            <person name="Cannon C."/>
            <person name="Castanera R."/>
            <person name="Culley D."/>
            <person name="Daum C."/>
            <person name="Ezra D."/>
            <person name="Gonzalez J."/>
            <person name="Henrissat B."/>
            <person name="Kuo A."/>
            <person name="Liang C."/>
            <person name="Lipzen A."/>
            <person name="Lutzoni F."/>
            <person name="Magnuson J."/>
            <person name="Mondo S."/>
            <person name="Nolan M."/>
            <person name="Ohm R."/>
            <person name="Pangilinan J."/>
            <person name="Park H.-J."/>
            <person name="Ramirez L."/>
            <person name="Alfaro M."/>
            <person name="Sun H."/>
            <person name="Tritt A."/>
            <person name="Yoshinaga Y."/>
            <person name="Zwiers L.-H."/>
            <person name="Turgeon B."/>
            <person name="Goodwin S."/>
            <person name="Spatafora J."/>
            <person name="Crous P."/>
            <person name="Grigoriev I."/>
        </authorList>
    </citation>
    <scope>NUCLEOTIDE SEQUENCE</scope>
    <source>
        <strain evidence="7">CBS 115976</strain>
    </source>
</reference>
<feature type="transmembrane region" description="Helical" evidence="6">
    <location>
        <begin position="1207"/>
        <end position="1228"/>
    </location>
</feature>
<dbReference type="InterPro" id="IPR045863">
    <property type="entry name" value="CorA_TM1_TM2"/>
</dbReference>
<sequence length="1300" mass="147548">MDYTSRDRSHGYDSRNPADSRRADLERQLKVRAEREKLALEEEILHRQALVSKEERATQREQRQSSSRVIERRGTETHVVIESGHRPTPYQRYDNYSYARAARRGRSHSGAIAGYGYGRSQSRSRSRSRSRNRSRSRARRRSRSDSRSGSPVSVGYADYNPQSNLYPPPPPPARYERHQHGDSRIKTRIMDSGTYERNRYELEKERERSRRMAPYVEVDLDLDGGFGSDSDYSITLIDEDEASDDVPSGSLGANLSLDKPDNKTEQKPPVFNFDEYRVLPTKYGLVKDSSSKDSLSILIEEELPANVAQNPPTTGSQNLNSNSKRNGALFKWLHLKQDHLNFRTFKEFVLEKAEITSAQTKDLLLLLSSIEDSITPIETQDGKGRQMEPLSKINISKSDRPASELDSLIWLCFPYFSFEAYSAVKLPDGSSDHPAQTLLQLYDSATSKSRDLKQVVTTMDSKNSGKCIHVSQLWCLVINHDLLITCSRLDIKSLRGDIVKAVSASLPLPEPEKSKFKDESPYVQVYDGGNSIFLLSAEKCQTWFEFVSQLREFGTESDFQIFDGSTLVTAINWVELAIPQRSKQATVRLVIRPIRSSPRPFQAPPRPPPWEPSSESILSDDEDIDSDDDPAERSPAELPEGYGVPETAPRISSTANRREGRQNEARDIAASFAVDDKDDAVSTELKPSDITEEIEILGAAQETKPMEQKKKNRKISPTKSPTFVRIPPDEHLENNQIDDFKQFRVFTWLCAVEIQNDQGINVQAGGSRGVDSLHVDQSKLSGLMDRLHIYLVSNKRKSEKMAYADCKEMNYAEFRQDFEQMIQRAKREGKEYTKEYLRAQRAGPTTSAHSRSQRSRRRSRSPSPLPPHPAYQQAQLREKIKNAQAFAQTAKECFRCFLPLYHDSPVASKYWGGVNRITSQILFQKDDNIQSIMNINFRIVQDLIKEISSKLSAGLGPPPSRLKIPAHFPEAFMKIIVFATGYQPTENSTHRFASKLREARSKLERGLKQIIETSGSGSISDLEAVPPIGVLGSIVLRMLQDVTHGQMDLIPKCYRSYIIRLEEEVRLDPKNREHQTKVINLQQELGMIIDVLIAEKVQLETLTRGLGREGTARTSFTLLDTEGRSAASPSRAWAQVKGKIAYFQHLSRTVRDIERTHQRLIETNKDTQETASLIFAIVSVIFLPLTTVASILGMNTSEIRNMNQTQWVFWVTGIPLVIIAGIFCLWATTKLSEFRAWAGRKMAHWLVRGLAKRSDDRAARARADRRRSRAKYESTTSSNNYYTGSDDLPSRRRTYGREMV</sequence>
<gene>
    <name evidence="7" type="ORF">BT63DRAFT_425258</name>
</gene>
<feature type="transmembrane region" description="Helical" evidence="6">
    <location>
        <begin position="1173"/>
        <end position="1195"/>
    </location>
</feature>
<proteinExistence type="predicted"/>
<evidence type="ECO:0008006" key="9">
    <source>
        <dbReference type="Google" id="ProtNLM"/>
    </source>
</evidence>
<feature type="region of interest" description="Disordered" evidence="5">
    <location>
        <begin position="54"/>
        <end position="210"/>
    </location>
</feature>
<feature type="region of interest" description="Disordered" evidence="5">
    <location>
        <begin position="240"/>
        <end position="268"/>
    </location>
</feature>
<keyword evidence="4 6" id="KW-0472">Membrane</keyword>
<evidence type="ECO:0000256" key="6">
    <source>
        <dbReference type="SAM" id="Phobius"/>
    </source>
</evidence>
<dbReference type="EMBL" id="MU004235">
    <property type="protein sequence ID" value="KAF2669557.1"/>
    <property type="molecule type" value="Genomic_DNA"/>
</dbReference>
<feature type="compositionally biased region" description="Basic and acidic residues" evidence="5">
    <location>
        <begin position="174"/>
        <end position="210"/>
    </location>
</feature>
<dbReference type="SUPFAM" id="SSF144083">
    <property type="entry name" value="Magnesium transport protein CorA, transmembrane region"/>
    <property type="match status" value="1"/>
</dbReference>
<accession>A0A6A6UDM3</accession>
<evidence type="ECO:0000256" key="1">
    <source>
        <dbReference type="ARBA" id="ARBA00004141"/>
    </source>
</evidence>
<keyword evidence="3 6" id="KW-1133">Transmembrane helix</keyword>
<evidence type="ECO:0000313" key="8">
    <source>
        <dbReference type="Proteomes" id="UP000799302"/>
    </source>
</evidence>
<dbReference type="GO" id="GO:0016020">
    <property type="term" value="C:membrane"/>
    <property type="evidence" value="ECO:0007669"/>
    <property type="project" value="UniProtKB-SubCell"/>
</dbReference>
<evidence type="ECO:0000256" key="4">
    <source>
        <dbReference type="ARBA" id="ARBA00023136"/>
    </source>
</evidence>
<feature type="region of interest" description="Disordered" evidence="5">
    <location>
        <begin position="837"/>
        <end position="870"/>
    </location>
</feature>
<feature type="compositionally biased region" description="Basic residues" evidence="5">
    <location>
        <begin position="122"/>
        <end position="142"/>
    </location>
</feature>
<evidence type="ECO:0000313" key="7">
    <source>
        <dbReference type="EMBL" id="KAF2669557.1"/>
    </source>
</evidence>
<feature type="compositionally biased region" description="Pro residues" evidence="5">
    <location>
        <begin position="601"/>
        <end position="611"/>
    </location>
</feature>
<feature type="region of interest" description="Disordered" evidence="5">
    <location>
        <begin position="1"/>
        <end position="25"/>
    </location>
</feature>
<evidence type="ECO:0000256" key="2">
    <source>
        <dbReference type="ARBA" id="ARBA00022692"/>
    </source>
</evidence>
<feature type="region of interest" description="Disordered" evidence="5">
    <location>
        <begin position="1258"/>
        <end position="1300"/>
    </location>
</feature>
<dbReference type="Gene3D" id="1.20.58.340">
    <property type="entry name" value="Magnesium transport protein CorA, transmembrane region"/>
    <property type="match status" value="1"/>
</dbReference>
<evidence type="ECO:0000256" key="5">
    <source>
        <dbReference type="SAM" id="MobiDB-lite"/>
    </source>
</evidence>
<feature type="region of interest" description="Disordered" evidence="5">
    <location>
        <begin position="596"/>
        <end position="664"/>
    </location>
</feature>
<keyword evidence="2 6" id="KW-0812">Transmembrane</keyword>
<feature type="compositionally biased region" description="Acidic residues" evidence="5">
    <location>
        <begin position="618"/>
        <end position="630"/>
    </location>
</feature>
<feature type="region of interest" description="Disordered" evidence="5">
    <location>
        <begin position="703"/>
        <end position="729"/>
    </location>
</feature>
<feature type="compositionally biased region" description="Basic residues" evidence="5">
    <location>
        <begin position="851"/>
        <end position="860"/>
    </location>
</feature>
<dbReference type="OrthoDB" id="5430750at2759"/>
<evidence type="ECO:0000256" key="3">
    <source>
        <dbReference type="ARBA" id="ARBA00022989"/>
    </source>
</evidence>
<feature type="compositionally biased region" description="Low complexity" evidence="5">
    <location>
        <begin position="1274"/>
        <end position="1283"/>
    </location>
</feature>
<comment type="subcellular location">
    <subcellularLocation>
        <location evidence="1">Membrane</location>
        <topology evidence="1">Multi-pass membrane protein</topology>
    </subcellularLocation>
</comment>
<dbReference type="InterPro" id="IPR002523">
    <property type="entry name" value="MgTranspt_CorA/ZnTranspt_ZntB"/>
</dbReference>
<feature type="compositionally biased region" description="Low complexity" evidence="5">
    <location>
        <begin position="108"/>
        <end position="121"/>
    </location>
</feature>
<organism evidence="7 8">
    <name type="scientific">Microthyrium microscopicum</name>
    <dbReference type="NCBI Taxonomy" id="703497"/>
    <lineage>
        <taxon>Eukaryota</taxon>
        <taxon>Fungi</taxon>
        <taxon>Dikarya</taxon>
        <taxon>Ascomycota</taxon>
        <taxon>Pezizomycotina</taxon>
        <taxon>Dothideomycetes</taxon>
        <taxon>Dothideomycetes incertae sedis</taxon>
        <taxon>Microthyriales</taxon>
        <taxon>Microthyriaceae</taxon>
        <taxon>Microthyrium</taxon>
    </lineage>
</organism>
<feature type="compositionally biased region" description="Basic and acidic residues" evidence="5">
    <location>
        <begin position="54"/>
        <end position="76"/>
    </location>
</feature>